<sequence>MGEASMEIFTRTIAPILGFLLANVMFFASVPELQKYRKMNEWGSLNSHPYPIVVCNCIGWMMYGSVIKDYWVFVSNFPGLLVSVYALMIALTLNARNEKKRKELEKMVLVSCALLSVMGFVLGVVMHGDEKEGKKRFASGIFCNVVLAIYYASPLSEMRQIIMERDASSLYWPMSVAITVNGFSWAAYGFALKDWFLVSPNMFGGVLGVVQLAFLATFGKKNTKKKKMNKSSSISSVKIELEERGGGGLGGGEEEEEEEINIVANLSSEDLIVSGQPRS</sequence>
<keyword evidence="9 12" id="KW-1133">Transmembrane helix</keyword>
<dbReference type="FunFam" id="1.20.1280.290:FF:000004">
    <property type="entry name" value="Sugar transporter SWEET"/>
    <property type="match status" value="1"/>
</dbReference>
<dbReference type="OrthoDB" id="409725at2759"/>
<protein>
    <recommendedName>
        <fullName evidence="12">Bidirectional sugar transporter SWEET</fullName>
    </recommendedName>
</protein>
<evidence type="ECO:0000313" key="13">
    <source>
        <dbReference type="EMBL" id="CCO20635.1"/>
    </source>
</evidence>
<comment type="caution">
    <text evidence="12">Lacks conserved residue(s) required for the propagation of feature annotation.</text>
</comment>
<dbReference type="EMBL" id="FO082261">
    <property type="protein sequence ID" value="CCO20635.1"/>
    <property type="molecule type" value="Genomic_DNA"/>
</dbReference>
<dbReference type="GO" id="GO:0005886">
    <property type="term" value="C:plasma membrane"/>
    <property type="evidence" value="ECO:0007669"/>
    <property type="project" value="UniProtKB-SubCell"/>
</dbReference>
<comment type="function">
    <text evidence="12">Mediates both low-affinity uptake and efflux of sugar across the membrane.</text>
</comment>
<evidence type="ECO:0000256" key="3">
    <source>
        <dbReference type="ARBA" id="ARBA00007809"/>
    </source>
</evidence>
<keyword evidence="6 12" id="KW-0762">Sugar transport</keyword>
<keyword evidence="7 12" id="KW-0812">Transmembrane</keyword>
<dbReference type="eggNOG" id="KOG1623">
    <property type="taxonomic scope" value="Eukaryota"/>
</dbReference>
<comment type="similarity">
    <text evidence="3 12">Belongs to the SWEET sugar transporter family.</text>
</comment>
<dbReference type="PANTHER" id="PTHR10791">
    <property type="entry name" value="RAG1-ACTIVATING PROTEIN 1"/>
    <property type="match status" value="1"/>
</dbReference>
<dbReference type="STRING" id="41875.K8F713"/>
<feature type="transmembrane region" description="Helical" evidence="12">
    <location>
        <begin position="137"/>
        <end position="158"/>
    </location>
</feature>
<evidence type="ECO:0000256" key="12">
    <source>
        <dbReference type="RuleBase" id="RU910715"/>
    </source>
</evidence>
<feature type="transmembrane region" description="Helical" evidence="12">
    <location>
        <begin position="12"/>
        <end position="30"/>
    </location>
</feature>
<evidence type="ECO:0000256" key="10">
    <source>
        <dbReference type="ARBA" id="ARBA00023034"/>
    </source>
</evidence>
<dbReference type="PANTHER" id="PTHR10791:SF224">
    <property type="entry name" value="SUGAR TRANSPORTER SWEET"/>
    <property type="match status" value="1"/>
</dbReference>
<dbReference type="KEGG" id="bpg:Bathy18g00430"/>
<feature type="transmembrane region" description="Helical" evidence="12">
    <location>
        <begin position="197"/>
        <end position="218"/>
    </location>
</feature>
<keyword evidence="10" id="KW-0333">Golgi apparatus</keyword>
<dbReference type="Proteomes" id="UP000198341">
    <property type="component" value="Chromosome 18"/>
</dbReference>
<keyword evidence="11 12" id="KW-0472">Membrane</keyword>
<reference evidence="13 14" key="1">
    <citation type="submission" date="2011-10" db="EMBL/GenBank/DDBJ databases">
        <authorList>
            <person name="Genoscope - CEA"/>
        </authorList>
    </citation>
    <scope>NUCLEOTIDE SEQUENCE [LARGE SCALE GENOMIC DNA]</scope>
    <source>
        <strain evidence="13 14">RCC 1105</strain>
    </source>
</reference>
<dbReference type="Gene3D" id="1.20.1280.290">
    <property type="match status" value="2"/>
</dbReference>
<evidence type="ECO:0000256" key="1">
    <source>
        <dbReference type="ARBA" id="ARBA00004651"/>
    </source>
</evidence>
<evidence type="ECO:0000256" key="5">
    <source>
        <dbReference type="ARBA" id="ARBA00022475"/>
    </source>
</evidence>
<evidence type="ECO:0000313" key="14">
    <source>
        <dbReference type="Proteomes" id="UP000198341"/>
    </source>
</evidence>
<evidence type="ECO:0000256" key="2">
    <source>
        <dbReference type="ARBA" id="ARBA00004653"/>
    </source>
</evidence>
<evidence type="ECO:0000256" key="4">
    <source>
        <dbReference type="ARBA" id="ARBA00022448"/>
    </source>
</evidence>
<dbReference type="GO" id="GO:0000139">
    <property type="term" value="C:Golgi membrane"/>
    <property type="evidence" value="ECO:0007669"/>
    <property type="project" value="UniProtKB-SubCell"/>
</dbReference>
<evidence type="ECO:0000256" key="6">
    <source>
        <dbReference type="ARBA" id="ARBA00022597"/>
    </source>
</evidence>
<keyword evidence="5" id="KW-1003">Cell membrane</keyword>
<keyword evidence="14" id="KW-1185">Reference proteome</keyword>
<evidence type="ECO:0000256" key="9">
    <source>
        <dbReference type="ARBA" id="ARBA00022989"/>
    </source>
</evidence>
<dbReference type="RefSeq" id="XP_007508144.1">
    <property type="nucleotide sequence ID" value="XM_007508082.1"/>
</dbReference>
<evidence type="ECO:0000256" key="8">
    <source>
        <dbReference type="ARBA" id="ARBA00022737"/>
    </source>
</evidence>
<name>K8F713_9CHLO</name>
<accession>K8F713</accession>
<proteinExistence type="inferred from homology"/>
<dbReference type="InterPro" id="IPR004316">
    <property type="entry name" value="SWEET_rpt"/>
</dbReference>
<dbReference type="InterPro" id="IPR047664">
    <property type="entry name" value="SWEET"/>
</dbReference>
<gene>
    <name evidence="13" type="ordered locus">Bathy18g00430</name>
</gene>
<dbReference type="GeneID" id="19010758"/>
<dbReference type="GO" id="GO:0051119">
    <property type="term" value="F:sugar transmembrane transporter activity"/>
    <property type="evidence" value="ECO:0007669"/>
    <property type="project" value="InterPro"/>
</dbReference>
<comment type="subcellular location">
    <subcellularLocation>
        <location evidence="1">Cell membrane</location>
        <topology evidence="1">Multi-pass membrane protein</topology>
    </subcellularLocation>
    <subcellularLocation>
        <location evidence="2">Golgi apparatus membrane</location>
        <topology evidence="2">Multi-pass membrane protein</topology>
    </subcellularLocation>
</comment>
<feature type="transmembrane region" description="Helical" evidence="12">
    <location>
        <begin position="170"/>
        <end position="191"/>
    </location>
</feature>
<feature type="transmembrane region" description="Helical" evidence="12">
    <location>
        <begin position="107"/>
        <end position="125"/>
    </location>
</feature>
<keyword evidence="4 12" id="KW-0813">Transport</keyword>
<keyword evidence="8" id="KW-0677">Repeat</keyword>
<organism evidence="13 14">
    <name type="scientific">Bathycoccus prasinos</name>
    <dbReference type="NCBI Taxonomy" id="41875"/>
    <lineage>
        <taxon>Eukaryota</taxon>
        <taxon>Viridiplantae</taxon>
        <taxon>Chlorophyta</taxon>
        <taxon>Mamiellophyceae</taxon>
        <taxon>Mamiellales</taxon>
        <taxon>Bathycoccaceae</taxon>
        <taxon>Bathycoccus</taxon>
    </lineage>
</organism>
<evidence type="ECO:0000256" key="11">
    <source>
        <dbReference type="ARBA" id="ARBA00023136"/>
    </source>
</evidence>
<dbReference type="Pfam" id="PF03083">
    <property type="entry name" value="MtN3_slv"/>
    <property type="match status" value="2"/>
</dbReference>
<feature type="transmembrane region" description="Helical" evidence="12">
    <location>
        <begin position="73"/>
        <end position="95"/>
    </location>
</feature>
<evidence type="ECO:0000256" key="7">
    <source>
        <dbReference type="ARBA" id="ARBA00022692"/>
    </source>
</evidence>
<dbReference type="AlphaFoldDB" id="K8F713"/>